<dbReference type="Gene3D" id="1.10.10.10">
    <property type="entry name" value="Winged helix-like DNA-binding domain superfamily/Winged helix DNA-binding domain"/>
    <property type="match status" value="1"/>
</dbReference>
<organism evidence="7 8">
    <name type="scientific">Agaribacillus aureus</name>
    <dbReference type="NCBI Taxonomy" id="3051825"/>
    <lineage>
        <taxon>Bacteria</taxon>
        <taxon>Pseudomonadati</taxon>
        <taxon>Bacteroidota</taxon>
        <taxon>Cytophagia</taxon>
        <taxon>Cytophagales</taxon>
        <taxon>Splendidivirgaceae</taxon>
        <taxon>Agaribacillus</taxon>
    </lineage>
</organism>
<gene>
    <name evidence="7" type="ORF">QQ020_10160</name>
</gene>
<keyword evidence="4" id="KW-0804">Transcription</keyword>
<dbReference type="InterPro" id="IPR013325">
    <property type="entry name" value="RNA_pol_sigma_r2"/>
</dbReference>
<feature type="domain" description="RNA polymerase sigma-70 region 2" evidence="5">
    <location>
        <begin position="27"/>
        <end position="91"/>
    </location>
</feature>
<dbReference type="PANTHER" id="PTHR43133">
    <property type="entry name" value="RNA POLYMERASE ECF-TYPE SIGMA FACTO"/>
    <property type="match status" value="1"/>
</dbReference>
<dbReference type="InterPro" id="IPR007627">
    <property type="entry name" value="RNA_pol_sigma70_r2"/>
</dbReference>
<dbReference type="RefSeq" id="WP_346757729.1">
    <property type="nucleotide sequence ID" value="NZ_JAUJEB010000001.1"/>
</dbReference>
<reference evidence="7" key="1">
    <citation type="submission" date="2023-06" db="EMBL/GenBank/DDBJ databases">
        <title>Genomic of Agaribacillus aureum.</title>
        <authorList>
            <person name="Wang G."/>
        </authorList>
    </citation>
    <scope>NUCLEOTIDE SEQUENCE</scope>
    <source>
        <strain evidence="7">BMA12</strain>
    </source>
</reference>
<dbReference type="Pfam" id="PF04542">
    <property type="entry name" value="Sigma70_r2"/>
    <property type="match status" value="1"/>
</dbReference>
<dbReference type="InterPro" id="IPR039425">
    <property type="entry name" value="RNA_pol_sigma-70-like"/>
</dbReference>
<evidence type="ECO:0000256" key="1">
    <source>
        <dbReference type="ARBA" id="ARBA00010641"/>
    </source>
</evidence>
<evidence type="ECO:0000256" key="3">
    <source>
        <dbReference type="ARBA" id="ARBA00023082"/>
    </source>
</evidence>
<protein>
    <submittedName>
        <fullName evidence="7">RNA polymerase sigma factor</fullName>
    </submittedName>
</protein>
<dbReference type="InterPro" id="IPR013249">
    <property type="entry name" value="RNA_pol_sigma70_r4_t2"/>
</dbReference>
<dbReference type="PANTHER" id="PTHR43133:SF46">
    <property type="entry name" value="RNA POLYMERASE SIGMA-70 FACTOR ECF SUBFAMILY"/>
    <property type="match status" value="1"/>
</dbReference>
<evidence type="ECO:0000259" key="5">
    <source>
        <dbReference type="Pfam" id="PF04542"/>
    </source>
</evidence>
<dbReference type="NCBIfam" id="TIGR02937">
    <property type="entry name" value="sigma70-ECF"/>
    <property type="match status" value="1"/>
</dbReference>
<dbReference type="Gene3D" id="1.10.1740.10">
    <property type="match status" value="1"/>
</dbReference>
<proteinExistence type="inferred from homology"/>
<dbReference type="SUPFAM" id="SSF88659">
    <property type="entry name" value="Sigma3 and sigma4 domains of RNA polymerase sigma factors"/>
    <property type="match status" value="1"/>
</dbReference>
<comment type="caution">
    <text evidence="7">The sequence shown here is derived from an EMBL/GenBank/DDBJ whole genome shotgun (WGS) entry which is preliminary data.</text>
</comment>
<evidence type="ECO:0000256" key="2">
    <source>
        <dbReference type="ARBA" id="ARBA00023015"/>
    </source>
</evidence>
<dbReference type="EMBL" id="JAUJEB010000001">
    <property type="protein sequence ID" value="MDN5212412.1"/>
    <property type="molecule type" value="Genomic_DNA"/>
</dbReference>
<evidence type="ECO:0000256" key="4">
    <source>
        <dbReference type="ARBA" id="ARBA00023163"/>
    </source>
</evidence>
<dbReference type="InterPro" id="IPR014284">
    <property type="entry name" value="RNA_pol_sigma-70_dom"/>
</dbReference>
<evidence type="ECO:0000313" key="8">
    <source>
        <dbReference type="Proteomes" id="UP001172083"/>
    </source>
</evidence>
<dbReference type="SUPFAM" id="SSF88946">
    <property type="entry name" value="Sigma2 domain of RNA polymerase sigma factors"/>
    <property type="match status" value="1"/>
</dbReference>
<feature type="domain" description="RNA polymerase sigma factor 70 region 4 type 2" evidence="6">
    <location>
        <begin position="119"/>
        <end position="171"/>
    </location>
</feature>
<dbReference type="Pfam" id="PF08281">
    <property type="entry name" value="Sigma70_r4_2"/>
    <property type="match status" value="1"/>
</dbReference>
<dbReference type="InterPro" id="IPR013324">
    <property type="entry name" value="RNA_pol_sigma_r3/r4-like"/>
</dbReference>
<dbReference type="Proteomes" id="UP001172083">
    <property type="component" value="Unassembled WGS sequence"/>
</dbReference>
<comment type="similarity">
    <text evidence="1">Belongs to the sigma-70 factor family. ECF subfamily.</text>
</comment>
<keyword evidence="3" id="KW-0731">Sigma factor</keyword>
<dbReference type="InterPro" id="IPR036388">
    <property type="entry name" value="WH-like_DNA-bd_sf"/>
</dbReference>
<evidence type="ECO:0000313" key="7">
    <source>
        <dbReference type="EMBL" id="MDN5212412.1"/>
    </source>
</evidence>
<accession>A0ABT8L3T2</accession>
<keyword evidence="8" id="KW-1185">Reference proteome</keyword>
<name>A0ABT8L3T2_9BACT</name>
<keyword evidence="2" id="KW-0805">Transcription regulation</keyword>
<evidence type="ECO:0000259" key="6">
    <source>
        <dbReference type="Pfam" id="PF08281"/>
    </source>
</evidence>
<sequence length="180" mass="20989">MSYQIDPREWQIVEGCRKNDRLAQKSLYDRYKDSMYTTIFRMLGDEDEAADALQEGFIQTFKSVHQFQGNSSLGAWIKVIMIRAAIKKQRKVVPMKSLDDLSTAQEPKVISWDENLTGEYLEKAIRQLPQGYKNVFLLIEVEGYKHDEVAEMLQISPGTSKSQLYHSKRMLQKLLQELMY</sequence>